<dbReference type="PANTHER" id="PTHR34722:SF9">
    <property type="entry name" value="HOMOLOG OF ODR-2 (TWO)"/>
    <property type="match status" value="1"/>
</dbReference>
<dbReference type="WBParaSite" id="PSAMB.scaffold545size47667.g6878.t1">
    <property type="protein sequence ID" value="PSAMB.scaffold545size47667.g6878.t1"/>
    <property type="gene ID" value="PSAMB.scaffold545size47667.g6878"/>
</dbReference>
<dbReference type="GO" id="GO:0043025">
    <property type="term" value="C:neuronal cell body"/>
    <property type="evidence" value="ECO:0007669"/>
    <property type="project" value="TreeGrafter"/>
</dbReference>
<dbReference type="Pfam" id="PF06579">
    <property type="entry name" value="Ly-6_related"/>
    <property type="match status" value="1"/>
</dbReference>
<sequence length="346" mass="38783">MPIESVGRAIRSTTTRTAMISDQTVGLAYGEQRRRRRWALGRRVSTRVSDAGRAGGGGDWNRNRVGLVQLSRRPSEPVEHESRPGPFSLRAPMTALTTADGRRRPLRQVKRFARRATVNEVLRRPASSSADCLINYATVRARPSPPMTSRRALLDVSAKFIAALLACCIPTVEGIKCYSCASEDYRELWQRYDEIRETKNRPAVFDRTCDLANRLRLIAPLSECPTTCVTVFEPKFIGGLVTDVHPFTFLRGCADDIFKIRGRPRATNRPREIDYLLKEDICLTVPVSEIWPTVYQAGHGYEDVQVCSCRSDACNTQETVKNSAGAVNYSLQLVTPLLVAILWPIR</sequence>
<dbReference type="PANTHER" id="PTHR34722">
    <property type="entry name" value="HOMOLOG OF ODR-2 (TWO)-RELATED"/>
    <property type="match status" value="1"/>
</dbReference>
<keyword evidence="1" id="KW-1185">Reference proteome</keyword>
<name>A0A914WVU8_9BILA</name>
<organism evidence="1 2">
    <name type="scientific">Plectus sambesii</name>
    <dbReference type="NCBI Taxonomy" id="2011161"/>
    <lineage>
        <taxon>Eukaryota</taxon>
        <taxon>Metazoa</taxon>
        <taxon>Ecdysozoa</taxon>
        <taxon>Nematoda</taxon>
        <taxon>Chromadorea</taxon>
        <taxon>Plectida</taxon>
        <taxon>Plectina</taxon>
        <taxon>Plectoidea</taxon>
        <taxon>Plectidae</taxon>
        <taxon>Plectus</taxon>
    </lineage>
</organism>
<dbReference type="InterPro" id="IPR010558">
    <property type="entry name" value="Ly-6-related"/>
</dbReference>
<dbReference type="GO" id="GO:0042048">
    <property type="term" value="P:olfactory behavior"/>
    <property type="evidence" value="ECO:0007669"/>
    <property type="project" value="TreeGrafter"/>
</dbReference>
<dbReference type="AlphaFoldDB" id="A0A914WVU8"/>
<dbReference type="GO" id="GO:1990834">
    <property type="term" value="P:response to odorant"/>
    <property type="evidence" value="ECO:0007669"/>
    <property type="project" value="TreeGrafter"/>
</dbReference>
<reference evidence="2" key="1">
    <citation type="submission" date="2022-11" db="UniProtKB">
        <authorList>
            <consortium name="WormBaseParasite"/>
        </authorList>
    </citation>
    <scope>IDENTIFICATION</scope>
</reference>
<evidence type="ECO:0000313" key="1">
    <source>
        <dbReference type="Proteomes" id="UP000887566"/>
    </source>
</evidence>
<accession>A0A914WVU8</accession>
<evidence type="ECO:0000313" key="2">
    <source>
        <dbReference type="WBParaSite" id="PSAMB.scaffold545size47667.g6878.t1"/>
    </source>
</evidence>
<protein>
    <submittedName>
        <fullName evidence="2">Uncharacterized protein</fullName>
    </submittedName>
</protein>
<dbReference type="Proteomes" id="UP000887566">
    <property type="component" value="Unplaced"/>
</dbReference>
<dbReference type="GO" id="GO:0030424">
    <property type="term" value="C:axon"/>
    <property type="evidence" value="ECO:0007669"/>
    <property type="project" value="TreeGrafter"/>
</dbReference>
<proteinExistence type="predicted"/>